<name>A0A175YBW4_DAUCS</name>
<reference evidence="1" key="2">
    <citation type="submission" date="2022-03" db="EMBL/GenBank/DDBJ databases">
        <title>Draft title - Genomic analysis of global carrot germplasm unveils the trajectory of domestication and the origin of high carotenoid orange carrot.</title>
        <authorList>
            <person name="Iorizzo M."/>
            <person name="Ellison S."/>
            <person name="Senalik D."/>
            <person name="Macko-Podgorni A."/>
            <person name="Grzebelus D."/>
            <person name="Bostan H."/>
            <person name="Rolling W."/>
            <person name="Curaba J."/>
            <person name="Simon P."/>
        </authorList>
    </citation>
    <scope>NUCLEOTIDE SEQUENCE</scope>
    <source>
        <tissue evidence="1">Leaf</tissue>
    </source>
</reference>
<dbReference type="PANTHER" id="PTHR47165:SF4">
    <property type="entry name" value="OS03G0429900 PROTEIN"/>
    <property type="match status" value="1"/>
</dbReference>
<dbReference type="InterPro" id="IPR012340">
    <property type="entry name" value="NA-bd_OB-fold"/>
</dbReference>
<dbReference type="CDD" id="cd04481">
    <property type="entry name" value="RPA1_DBD_B_like"/>
    <property type="match status" value="1"/>
</dbReference>
<proteinExistence type="predicted"/>
<dbReference type="Gene3D" id="2.40.50.140">
    <property type="entry name" value="Nucleic acid-binding proteins"/>
    <property type="match status" value="1"/>
</dbReference>
<dbReference type="AlphaFoldDB" id="A0A175YBW4"/>
<organism evidence="1 2">
    <name type="scientific">Daucus carota subsp. sativus</name>
    <name type="common">Carrot</name>
    <dbReference type="NCBI Taxonomy" id="79200"/>
    <lineage>
        <taxon>Eukaryota</taxon>
        <taxon>Viridiplantae</taxon>
        <taxon>Streptophyta</taxon>
        <taxon>Embryophyta</taxon>
        <taxon>Tracheophyta</taxon>
        <taxon>Spermatophyta</taxon>
        <taxon>Magnoliopsida</taxon>
        <taxon>eudicotyledons</taxon>
        <taxon>Gunneridae</taxon>
        <taxon>Pentapetalae</taxon>
        <taxon>asterids</taxon>
        <taxon>campanulids</taxon>
        <taxon>Apiales</taxon>
        <taxon>Apiaceae</taxon>
        <taxon>Apioideae</taxon>
        <taxon>Scandiceae</taxon>
        <taxon>Daucinae</taxon>
        <taxon>Daucus</taxon>
        <taxon>Daucus sect. Daucus</taxon>
    </lineage>
</organism>
<dbReference type="PANTHER" id="PTHR47165">
    <property type="entry name" value="OS03G0429900 PROTEIN"/>
    <property type="match status" value="1"/>
</dbReference>
<protein>
    <submittedName>
        <fullName evidence="1">Uncharacterized protein</fullName>
    </submittedName>
</protein>
<accession>A0A175YBW4</accession>
<evidence type="ECO:0000313" key="2">
    <source>
        <dbReference type="Proteomes" id="UP000077755"/>
    </source>
</evidence>
<reference evidence="1" key="1">
    <citation type="journal article" date="2016" name="Nat. Genet.">
        <title>A high-quality carrot genome assembly provides new insights into carotenoid accumulation and asterid genome evolution.</title>
        <authorList>
            <person name="Iorizzo M."/>
            <person name="Ellison S."/>
            <person name="Senalik D."/>
            <person name="Zeng P."/>
            <person name="Satapoomin P."/>
            <person name="Huang J."/>
            <person name="Bowman M."/>
            <person name="Iovene M."/>
            <person name="Sanseverino W."/>
            <person name="Cavagnaro P."/>
            <person name="Yildiz M."/>
            <person name="Macko-Podgorni A."/>
            <person name="Moranska E."/>
            <person name="Grzebelus E."/>
            <person name="Grzebelus D."/>
            <person name="Ashrafi H."/>
            <person name="Zheng Z."/>
            <person name="Cheng S."/>
            <person name="Spooner D."/>
            <person name="Van Deynze A."/>
            <person name="Simon P."/>
        </authorList>
    </citation>
    <scope>NUCLEOTIDE SEQUENCE</scope>
    <source>
        <tissue evidence="1">Leaf</tissue>
    </source>
</reference>
<sequence>MDAIDRLSVVDNSKIMWKVRVCVTRIWPSRKKNGVIVRQNLLLLDAESTIIDVIPQDDVSIPMHKFKMIPLGKLNEYVSGRYPHLQGHFSADVIGVVEDLEPIHVLQTRDGQVGAIRFSIFDGRLRQKVRIYGPFNPDATALYDNQFFNPKIVILAGTRISEYKGNINITNLSSTKIYINLECPEVHNFRQW</sequence>
<dbReference type="Gramene" id="KZM80780">
    <property type="protein sequence ID" value="KZM80780"/>
    <property type="gene ID" value="DCAR_031646"/>
</dbReference>
<keyword evidence="2" id="KW-1185">Reference proteome</keyword>
<dbReference type="Proteomes" id="UP000077755">
    <property type="component" value="Chromosome 6"/>
</dbReference>
<dbReference type="EMBL" id="CP093348">
    <property type="protein sequence ID" value="WOH03927.1"/>
    <property type="molecule type" value="Genomic_DNA"/>
</dbReference>
<evidence type="ECO:0000313" key="1">
    <source>
        <dbReference type="EMBL" id="WOH03927.1"/>
    </source>
</evidence>
<gene>
    <name evidence="1" type="ORF">DCAR_0623332</name>
</gene>
<dbReference type="SUPFAM" id="SSF50249">
    <property type="entry name" value="Nucleic acid-binding proteins"/>
    <property type="match status" value="1"/>
</dbReference>